<organism evidence="2">
    <name type="scientific">Anopheles coluzzii</name>
    <name type="common">African malaria mosquito</name>
    <dbReference type="NCBI Taxonomy" id="1518534"/>
    <lineage>
        <taxon>Eukaryota</taxon>
        <taxon>Metazoa</taxon>
        <taxon>Ecdysozoa</taxon>
        <taxon>Arthropoda</taxon>
        <taxon>Hexapoda</taxon>
        <taxon>Insecta</taxon>
        <taxon>Pterygota</taxon>
        <taxon>Neoptera</taxon>
        <taxon>Endopterygota</taxon>
        <taxon>Diptera</taxon>
        <taxon>Nematocera</taxon>
        <taxon>Culicoidea</taxon>
        <taxon>Culicidae</taxon>
        <taxon>Anophelinae</taxon>
        <taxon>Anopheles</taxon>
    </lineage>
</organism>
<feature type="signal peptide" evidence="1">
    <location>
        <begin position="1"/>
        <end position="21"/>
    </location>
</feature>
<protein>
    <recommendedName>
        <fullName evidence="3">Secreted protein</fullName>
    </recommendedName>
</protein>
<keyword evidence="1" id="KW-0732">Signal</keyword>
<evidence type="ECO:0000256" key="1">
    <source>
        <dbReference type="SAM" id="SignalP"/>
    </source>
</evidence>
<dbReference type="AlphaFoldDB" id="A0A8W7PAB3"/>
<sequence>MNSKSPSPYLLLSSFFLASTAYEPIVASTRNTVKLLPKPVRLSDRLGGECGILRVAVERELILRLAVRDLVDLEPLDRGAQQPGEHRLHVADIVHLIGQRVVHVDRDDLPVRFALVDQCDRAEYFHLQHLAPLGNARSNLEHIDGIVVALAAGVRVQVVRVLPGLRERTIVPDVAVVREAVGDEPQLALLHVLLDRVQALAQADFHLGVCPAGHLHHHVVHGSLIVRVQWNVMQR</sequence>
<reference evidence="2" key="1">
    <citation type="submission" date="2022-08" db="UniProtKB">
        <authorList>
            <consortium name="EnsemblMetazoa"/>
        </authorList>
    </citation>
    <scope>IDENTIFICATION</scope>
</reference>
<name>A0A8W7PAB3_ANOCL</name>
<proteinExistence type="predicted"/>
<accession>A0A8W7PAB3</accession>
<dbReference type="EnsemblMetazoa" id="ACOM028339-RA">
    <property type="protein sequence ID" value="ACOM028339-PA.1"/>
    <property type="gene ID" value="ACOM028339"/>
</dbReference>
<evidence type="ECO:0000313" key="2">
    <source>
        <dbReference type="EnsemblMetazoa" id="ACOM028339-PA.1"/>
    </source>
</evidence>
<dbReference type="Proteomes" id="UP000075882">
    <property type="component" value="Unassembled WGS sequence"/>
</dbReference>
<feature type="chain" id="PRO_5036452350" description="Secreted protein" evidence="1">
    <location>
        <begin position="22"/>
        <end position="235"/>
    </location>
</feature>
<evidence type="ECO:0008006" key="3">
    <source>
        <dbReference type="Google" id="ProtNLM"/>
    </source>
</evidence>